<evidence type="ECO:0000313" key="3">
    <source>
        <dbReference type="Proteomes" id="UP001549119"/>
    </source>
</evidence>
<gene>
    <name evidence="2" type="ORF">ABIC20_002485</name>
</gene>
<keyword evidence="3" id="KW-1185">Reference proteome</keyword>
<comment type="caution">
    <text evidence="2">The sequence shown here is derived from an EMBL/GenBank/DDBJ whole genome shotgun (WGS) entry which is preliminary data.</text>
</comment>
<reference evidence="2 3" key="1">
    <citation type="submission" date="2024-06" db="EMBL/GenBank/DDBJ databases">
        <title>Genomics of switchgrass bacterial isolates.</title>
        <authorList>
            <person name="Shade A."/>
        </authorList>
    </citation>
    <scope>NUCLEOTIDE SEQUENCE [LARGE SCALE GENOMIC DNA]</scope>
    <source>
        <strain evidence="2 3">PvP084</strain>
    </source>
</reference>
<feature type="compositionally biased region" description="Basic and acidic residues" evidence="1">
    <location>
        <begin position="1"/>
        <end position="16"/>
    </location>
</feature>
<evidence type="ECO:0000313" key="2">
    <source>
        <dbReference type="EMBL" id="MET3865176.1"/>
    </source>
</evidence>
<protein>
    <submittedName>
        <fullName evidence="2">Uncharacterized protein</fullName>
    </submittedName>
</protein>
<evidence type="ECO:0000256" key="1">
    <source>
        <dbReference type="SAM" id="MobiDB-lite"/>
    </source>
</evidence>
<dbReference type="RefSeq" id="WP_250102623.1">
    <property type="nucleotide sequence ID" value="NZ_JBEPNW010000002.1"/>
</dbReference>
<dbReference type="Proteomes" id="UP001549119">
    <property type="component" value="Unassembled WGS sequence"/>
</dbReference>
<dbReference type="EMBL" id="JBEPNW010000002">
    <property type="protein sequence ID" value="MET3865176.1"/>
    <property type="molecule type" value="Genomic_DNA"/>
</dbReference>
<feature type="region of interest" description="Disordered" evidence="1">
    <location>
        <begin position="88"/>
        <end position="124"/>
    </location>
</feature>
<sequence length="144" mass="16071">MDQERLRAGDHPDLPVRQKGPYRNRFEVTHFLDELGGGLLAWNGNAGGREGPLLIAEREGDPVQAFNADRLGALDAFDRRQRDTGEIGQGLLLPLSQASSHPGHHRDQLDGRHGRNPRRPRRHGCQALDDFLGLHDVLLPTRGR</sequence>
<name>A0ABV2NFA6_9HYPH</name>
<organism evidence="2 3">
    <name type="scientific">Methylobacterium radiotolerans</name>
    <dbReference type="NCBI Taxonomy" id="31998"/>
    <lineage>
        <taxon>Bacteria</taxon>
        <taxon>Pseudomonadati</taxon>
        <taxon>Pseudomonadota</taxon>
        <taxon>Alphaproteobacteria</taxon>
        <taxon>Hyphomicrobiales</taxon>
        <taxon>Methylobacteriaceae</taxon>
        <taxon>Methylobacterium</taxon>
    </lineage>
</organism>
<accession>A0ABV2NFA6</accession>
<feature type="compositionally biased region" description="Basic residues" evidence="1">
    <location>
        <begin position="114"/>
        <end position="124"/>
    </location>
</feature>
<feature type="region of interest" description="Disordered" evidence="1">
    <location>
        <begin position="1"/>
        <end position="20"/>
    </location>
</feature>
<proteinExistence type="predicted"/>